<evidence type="ECO:0000313" key="2">
    <source>
        <dbReference type="EMBL" id="TDE22717.1"/>
    </source>
</evidence>
<feature type="compositionally biased region" description="Acidic residues" evidence="1">
    <location>
        <begin position="241"/>
        <end position="255"/>
    </location>
</feature>
<feature type="compositionally biased region" description="Basic and acidic residues" evidence="1">
    <location>
        <begin position="256"/>
        <end position="269"/>
    </location>
</feature>
<sequence>MPDVAPDITADELDKEVLEELRSLPGDLADLVGRHLVAAERALEDDDPDRAHEHTKVARRFAARIGVVREAAGIVAYRAGHFSEALSDLRAARRMTGSDVYLAVMADCERGLGRPERAIDLVRSPEAERLDRAGRIELTIVESGARRDLGQHDAAVITLQRLPELRDPQPKPWSARLAFAYADALADAGHQEAATDWFGRAMAFDEDGETDAAERYAELTGSVIEDLEEDFDEDASDADDLAAGDILETETETETDEGRAGEMPERADVPDDQVSASQPQQASVGVQGSDIQDADVQDVEAQRADVADPELLDAGARDAEAQDPDGTDAKAPTENPPVPDEDPRVQAETPGVPDEKPGAGRHTPEQDERTDRPDAPDAKEHGETPGITPAFIEPDFGDVLDEGTADRPKTDD</sequence>
<dbReference type="EMBL" id="SMLD01000283">
    <property type="protein sequence ID" value="TDE22717.1"/>
    <property type="molecule type" value="Genomic_DNA"/>
</dbReference>
<organism evidence="2 3">
    <name type="scientific">Nonomuraea mesophila</name>
    <dbReference type="NCBI Taxonomy" id="2530382"/>
    <lineage>
        <taxon>Bacteria</taxon>
        <taxon>Bacillati</taxon>
        <taxon>Actinomycetota</taxon>
        <taxon>Actinomycetes</taxon>
        <taxon>Streptosporangiales</taxon>
        <taxon>Streptosporangiaceae</taxon>
        <taxon>Nonomuraea</taxon>
    </lineage>
</organism>
<accession>A0A4R5E3L0</accession>
<evidence type="ECO:0000313" key="3">
    <source>
        <dbReference type="Proteomes" id="UP000295136"/>
    </source>
</evidence>
<dbReference type="SUPFAM" id="SSF48452">
    <property type="entry name" value="TPR-like"/>
    <property type="match status" value="1"/>
</dbReference>
<evidence type="ECO:0008006" key="4">
    <source>
        <dbReference type="Google" id="ProtNLM"/>
    </source>
</evidence>
<feature type="compositionally biased region" description="Low complexity" evidence="1">
    <location>
        <begin position="272"/>
        <end position="289"/>
    </location>
</feature>
<comment type="caution">
    <text evidence="2">The sequence shown here is derived from an EMBL/GenBank/DDBJ whole genome shotgun (WGS) entry which is preliminary data.</text>
</comment>
<feature type="region of interest" description="Disordered" evidence="1">
    <location>
        <begin position="241"/>
        <end position="412"/>
    </location>
</feature>
<dbReference type="Proteomes" id="UP000295136">
    <property type="component" value="Unassembled WGS sequence"/>
</dbReference>
<evidence type="ECO:0000256" key="1">
    <source>
        <dbReference type="SAM" id="MobiDB-lite"/>
    </source>
</evidence>
<dbReference type="Gene3D" id="1.25.40.10">
    <property type="entry name" value="Tetratricopeptide repeat domain"/>
    <property type="match status" value="1"/>
</dbReference>
<gene>
    <name evidence="2" type="ORF">E1295_46305</name>
</gene>
<feature type="compositionally biased region" description="Basic and acidic residues" evidence="1">
    <location>
        <begin position="353"/>
        <end position="383"/>
    </location>
</feature>
<dbReference type="AlphaFoldDB" id="A0A4R5E3L0"/>
<reference evidence="2 3" key="1">
    <citation type="submission" date="2019-03" db="EMBL/GenBank/DDBJ databases">
        <title>Draft genome sequences of novel Actinobacteria.</title>
        <authorList>
            <person name="Sahin N."/>
            <person name="Ay H."/>
            <person name="Saygin H."/>
        </authorList>
    </citation>
    <scope>NUCLEOTIDE SEQUENCE [LARGE SCALE GENOMIC DNA]</scope>
    <source>
        <strain evidence="2 3">6K102</strain>
    </source>
</reference>
<name>A0A4R5E3L0_9ACTN</name>
<dbReference type="InterPro" id="IPR011990">
    <property type="entry name" value="TPR-like_helical_dom_sf"/>
</dbReference>
<keyword evidence="3" id="KW-1185">Reference proteome</keyword>
<proteinExistence type="predicted"/>
<protein>
    <recommendedName>
        <fullName evidence="4">Tetratricopeptide repeat protein</fullName>
    </recommendedName>
</protein>